<feature type="transmembrane region" description="Helical" evidence="1">
    <location>
        <begin position="237"/>
        <end position="264"/>
    </location>
</feature>
<dbReference type="InterPro" id="IPR018710">
    <property type="entry name" value="DUF2232"/>
</dbReference>
<protein>
    <submittedName>
        <fullName evidence="2">DUF2232 domain-containing protein</fullName>
    </submittedName>
</protein>
<dbReference type="EMBL" id="JASTZU010000036">
    <property type="protein sequence ID" value="MDL4840948.1"/>
    <property type="molecule type" value="Genomic_DNA"/>
</dbReference>
<evidence type="ECO:0000313" key="2">
    <source>
        <dbReference type="EMBL" id="MDL4840948.1"/>
    </source>
</evidence>
<evidence type="ECO:0000313" key="3">
    <source>
        <dbReference type="Proteomes" id="UP001235343"/>
    </source>
</evidence>
<dbReference type="Proteomes" id="UP001235343">
    <property type="component" value="Unassembled WGS sequence"/>
</dbReference>
<feature type="transmembrane region" description="Helical" evidence="1">
    <location>
        <begin position="103"/>
        <end position="122"/>
    </location>
</feature>
<gene>
    <name evidence="2" type="ORF">QQS35_10850</name>
</gene>
<dbReference type="PANTHER" id="PTHR41324">
    <property type="entry name" value="MEMBRANE PROTEIN-RELATED"/>
    <property type="match status" value="1"/>
</dbReference>
<proteinExistence type="predicted"/>
<dbReference type="Pfam" id="PF09991">
    <property type="entry name" value="DUF2232"/>
    <property type="match status" value="1"/>
</dbReference>
<keyword evidence="1" id="KW-0812">Transmembrane</keyword>
<keyword evidence="1" id="KW-0472">Membrane</keyword>
<comment type="caution">
    <text evidence="2">The sequence shown here is derived from an EMBL/GenBank/DDBJ whole genome shotgun (WGS) entry which is preliminary data.</text>
</comment>
<organism evidence="2 3">
    <name type="scientific">Aquibacillus rhizosphaerae</name>
    <dbReference type="NCBI Taxonomy" id="3051431"/>
    <lineage>
        <taxon>Bacteria</taxon>
        <taxon>Bacillati</taxon>
        <taxon>Bacillota</taxon>
        <taxon>Bacilli</taxon>
        <taxon>Bacillales</taxon>
        <taxon>Bacillaceae</taxon>
        <taxon>Aquibacillus</taxon>
    </lineage>
</organism>
<dbReference type="RefSeq" id="WP_285932109.1">
    <property type="nucleotide sequence ID" value="NZ_JASTZU010000036.1"/>
</dbReference>
<evidence type="ECO:0000256" key="1">
    <source>
        <dbReference type="SAM" id="Phobius"/>
    </source>
</evidence>
<keyword evidence="3" id="KW-1185">Reference proteome</keyword>
<dbReference type="PANTHER" id="PTHR41324:SF1">
    <property type="entry name" value="DUF2232 DOMAIN-CONTAINING PROTEIN"/>
    <property type="match status" value="1"/>
</dbReference>
<keyword evidence="1" id="KW-1133">Transmembrane helix</keyword>
<name>A0ABT7L509_9BACI</name>
<feature type="transmembrane region" description="Helical" evidence="1">
    <location>
        <begin position="271"/>
        <end position="292"/>
    </location>
</feature>
<feature type="transmembrane region" description="Helical" evidence="1">
    <location>
        <begin position="58"/>
        <end position="91"/>
    </location>
</feature>
<sequence>MGNSKMLKDGMLLGALYIVSLLITLILPGIELLTIFILPIPFVVFSAKYGWRPSSIVFFFVLCISLFISSVSIPFTIVAGIGGIMVGLAIYQKLTAYETWARGTLGFVISFLVVFILIQVLFSVNLIEQFSLTIDESLETSKQILEGFGMETSEEVLEQLEEQMYQILNLIPFILVMAAMLIGFISQWISYKILNRIKGNKLYFPVFRDFKLPKVMIWIFFFAILLTLFPMEQGSMMYLGVMNVFHLAGLLIVLQGYSFILFYAHKKGISIAIPIIAIIFSIIIPFIGLYIIRILGIIDLGFSLRDRISNSK</sequence>
<accession>A0ABT7L509</accession>
<feature type="transmembrane region" description="Helical" evidence="1">
    <location>
        <begin position="12"/>
        <end position="38"/>
    </location>
</feature>
<feature type="transmembrane region" description="Helical" evidence="1">
    <location>
        <begin position="212"/>
        <end position="231"/>
    </location>
</feature>
<feature type="transmembrane region" description="Helical" evidence="1">
    <location>
        <begin position="170"/>
        <end position="191"/>
    </location>
</feature>
<reference evidence="2 3" key="1">
    <citation type="submission" date="2023-06" db="EMBL/GenBank/DDBJ databases">
        <title>Aquibacillus rhizosphaerae LR5S19.</title>
        <authorList>
            <person name="Sun J.-Q."/>
        </authorList>
    </citation>
    <scope>NUCLEOTIDE SEQUENCE [LARGE SCALE GENOMIC DNA]</scope>
    <source>
        <strain evidence="2 3">LR5S19</strain>
    </source>
</reference>